<organism evidence="2 3">
    <name type="scientific">Psychroserpens luteus</name>
    <dbReference type="NCBI Taxonomy" id="1434066"/>
    <lineage>
        <taxon>Bacteria</taxon>
        <taxon>Pseudomonadati</taxon>
        <taxon>Bacteroidota</taxon>
        <taxon>Flavobacteriia</taxon>
        <taxon>Flavobacteriales</taxon>
        <taxon>Flavobacteriaceae</taxon>
        <taxon>Psychroserpens</taxon>
    </lineage>
</organism>
<feature type="signal peptide" evidence="1">
    <location>
        <begin position="1"/>
        <end position="21"/>
    </location>
</feature>
<proteinExistence type="predicted"/>
<dbReference type="InterPro" id="IPR046219">
    <property type="entry name" value="DUF6252"/>
</dbReference>
<keyword evidence="3" id="KW-1185">Reference proteome</keyword>
<accession>A0ABW5ZRV3</accession>
<gene>
    <name evidence="2" type="ORF">ACFS29_01910</name>
</gene>
<protein>
    <submittedName>
        <fullName evidence="2">DUF6252 family protein</fullName>
    </submittedName>
</protein>
<evidence type="ECO:0000313" key="2">
    <source>
        <dbReference type="EMBL" id="MFD2914378.1"/>
    </source>
</evidence>
<comment type="caution">
    <text evidence="2">The sequence shown here is derived from an EMBL/GenBank/DDBJ whole genome shotgun (WGS) entry which is preliminary data.</text>
</comment>
<dbReference type="RefSeq" id="WP_194507929.1">
    <property type="nucleotide sequence ID" value="NZ_JADILU010000003.1"/>
</dbReference>
<dbReference type="Proteomes" id="UP001597548">
    <property type="component" value="Unassembled WGS sequence"/>
</dbReference>
<dbReference type="PROSITE" id="PS51257">
    <property type="entry name" value="PROKAR_LIPOPROTEIN"/>
    <property type="match status" value="1"/>
</dbReference>
<dbReference type="EMBL" id="JBHUOS010000001">
    <property type="protein sequence ID" value="MFD2914378.1"/>
    <property type="molecule type" value="Genomic_DNA"/>
</dbReference>
<name>A0ABW5ZRV3_9FLAO</name>
<sequence length="300" mass="31772">MKQFKLLFALLIVTSMTFFQSCSDSDDSNNGEAAGAFQVDFDGQTYVADVVSATITDNNLNITGLRGANGENIVLTIFGTSVGTYQLGVVSNQTQVNGAAYIEPNNTGSGVFVAQTDGIESQGELIITAIDEVNLTMTGTFSFTGYNPNTDEVKEFTNGIFNQITYSDGLVSVGDNTFFANVDGTEFVEDLVAGTSLNTGGMSTIAISATKNSNETIGLYFDADVAPGTYDFGGFGGTPLAQYNLSSSEFTIGDGTFTISSHDIENKRIIGTFEFTASDPFGGSSTTYEITEGSFDVTYF</sequence>
<evidence type="ECO:0000256" key="1">
    <source>
        <dbReference type="SAM" id="SignalP"/>
    </source>
</evidence>
<evidence type="ECO:0000313" key="3">
    <source>
        <dbReference type="Proteomes" id="UP001597548"/>
    </source>
</evidence>
<keyword evidence="1" id="KW-0732">Signal</keyword>
<dbReference type="Pfam" id="PF19765">
    <property type="entry name" value="DUF6252"/>
    <property type="match status" value="2"/>
</dbReference>
<reference evidence="3" key="1">
    <citation type="journal article" date="2019" name="Int. J. Syst. Evol. Microbiol.">
        <title>The Global Catalogue of Microorganisms (GCM) 10K type strain sequencing project: providing services to taxonomists for standard genome sequencing and annotation.</title>
        <authorList>
            <consortium name="The Broad Institute Genomics Platform"/>
            <consortium name="The Broad Institute Genome Sequencing Center for Infectious Disease"/>
            <person name="Wu L."/>
            <person name="Ma J."/>
        </authorList>
    </citation>
    <scope>NUCLEOTIDE SEQUENCE [LARGE SCALE GENOMIC DNA]</scope>
    <source>
        <strain evidence="3">KCTC 32514</strain>
    </source>
</reference>
<feature type="chain" id="PRO_5045812408" evidence="1">
    <location>
        <begin position="22"/>
        <end position="300"/>
    </location>
</feature>